<sequence length="99" mass="11151">MELPAQTKAEQTLWYDEAQKVQDRIKVSEQLLGIPHSLWHFFSDADVRATEPAIRDAQFEQLRAHIAVLETGAVPPDDSQPGTLGGLFRALRQAVRSKR</sequence>
<name>A0A286SGM1_9BACT</name>
<dbReference type="AlphaFoldDB" id="A0A286SGM1"/>
<protein>
    <submittedName>
        <fullName evidence="1">Uncharacterized protein</fullName>
    </submittedName>
</protein>
<dbReference type="OrthoDB" id="6059133at2"/>
<gene>
    <name evidence="1" type="ORF">MYMAC_007208</name>
</gene>
<accession>A0A286SGM1</accession>
<dbReference type="Proteomes" id="UP000217343">
    <property type="component" value="Chromosome"/>
</dbReference>
<dbReference type="RefSeq" id="WP_095961412.1">
    <property type="nucleotide sequence ID" value="NZ_CP022203.1"/>
</dbReference>
<organism evidence="1 2">
    <name type="scientific">Corallococcus macrosporus DSM 14697</name>
    <dbReference type="NCBI Taxonomy" id="1189310"/>
    <lineage>
        <taxon>Bacteria</taxon>
        <taxon>Pseudomonadati</taxon>
        <taxon>Myxococcota</taxon>
        <taxon>Myxococcia</taxon>
        <taxon>Myxococcales</taxon>
        <taxon>Cystobacterineae</taxon>
        <taxon>Myxococcaceae</taxon>
        <taxon>Corallococcus</taxon>
    </lineage>
</organism>
<evidence type="ECO:0000313" key="2">
    <source>
        <dbReference type="Proteomes" id="UP000217343"/>
    </source>
</evidence>
<proteinExistence type="predicted"/>
<reference evidence="1 2" key="1">
    <citation type="submission" date="2017-06" db="EMBL/GenBank/DDBJ databases">
        <title>Sequencing and comparative analysis of myxobacterial genomes.</title>
        <authorList>
            <person name="Rupp O."/>
            <person name="Goesmann A."/>
            <person name="Sogaard-Andersen L."/>
        </authorList>
    </citation>
    <scope>NUCLEOTIDE SEQUENCE [LARGE SCALE GENOMIC DNA]</scope>
    <source>
        <strain evidence="1 2">DSM 14697</strain>
    </source>
</reference>
<evidence type="ECO:0000313" key="1">
    <source>
        <dbReference type="EMBL" id="ATB51545.1"/>
    </source>
</evidence>
<dbReference type="KEGG" id="mmas:MYMAC_007208"/>
<dbReference type="EMBL" id="CP022203">
    <property type="protein sequence ID" value="ATB51545.1"/>
    <property type="molecule type" value="Genomic_DNA"/>
</dbReference>
<keyword evidence="2" id="KW-1185">Reference proteome</keyword>